<dbReference type="InterPro" id="IPR008095">
    <property type="entry name" value="MHC_II_transact"/>
</dbReference>
<dbReference type="PRINTS" id="PR01719">
    <property type="entry name" value="MHCIIACTVATR"/>
</dbReference>
<keyword evidence="2" id="KW-0677">Repeat</keyword>
<proteinExistence type="predicted"/>
<feature type="region of interest" description="Disordered" evidence="5">
    <location>
        <begin position="292"/>
        <end position="358"/>
    </location>
</feature>
<sequence length="1190" mass="131296">MECNVDQGNFWDSWNVDTIECNVKENTDLLNDEDVDGFDEESALVSLFSNTDCFLDHVSSDQDHGTQGDTEEVELTLMETVCFPPVSESATEKGEAMLPPLLEQPDYFGHGMGPEKVHVTCPFTALPVTKDSDQAPDTQKTAGNRSLHKRSRCRKSQSKEPDGAFPSKRPKRTKPTQKVKEIPSDNLGDTPENFQSVRRVVTLSSPQQFVPISPTAAIVPFANIANFNTATLLPSTGGAPTFHIIQTHSLSPTSPTYILVPTTPQKQMHQIVPLSPISGTVAPELLLVSPGGSLSDSVNRSTPPEPITLSSPTRAIGSLATPERGVASPGSSSSDRTTPGETVTISSPTTETNPRESADVVAANPQLEHVEEEPCYVGRYLQHVKSCMRESCGELEKDRSMESHYVNVHLLQRKVLVKSGKHANKCLEKEMVILSDAERKKATLTRKQVFADGQLRQKQVIALLGKPGAGKSAFIKRLCLDWAKGELLRFRYVFSLNCKTLNLKRSNYSLKRLLFDLPTSLQCEDPEAVFKHMISAPKEVLIIFDSFEDFKDHEGLLHSPATCTEAGGYSIKQLFSGLFLKHLLKGCTLLIAARPCGGLMPLLRKVDSILELCGFSPVEIDLYTSLYFMDDAPHGARALTKMKLQKYIYSLCSNPLLCRYTCFLLDHLDNNKRFALPSTLTGLALRVLSLCLKQTSQAQGKETPDISQLCALAWESLSAHSTLVADEQLESTELRDYGLASEMLTSHTVGNADGAGEMTGHSFSHALIQNLLASLHLVLSESVSDKALVNQTMSTSRRRRLQCEWLGMMQQFTAGLLFQKSKLPECGIAHSTTTSGRSAKKKAVEAHLDSLKSGEMAPARLLELCHCVYETGSKKLAKQLVKNLPDTVSLCGAQLTPPDVYVLWYLLQDTKALKRQFCIDLQDTGITLSGLKELVGLNCITSYRAPLADTIAMWEEIQQSGELDLLRGAMNKLTLHPFKATQEDHICNLTVLIRIHRERNLLCRDSALLEHDIPAIRQLEELDFELGPNIGPVIFPKLAQILPTLGRLVHLDLEKNKIGDSGAELLADVLNSLLSLKKLNLSQNLIGDKGLEKLAPALAAMPSLQGLSLYNNLIAESGAERLALVLPEMRALIDLDVGFNNFTDVGAQKLSDSLKYCPWMKSLGMWNHYIPYGILQHLHQQDKRIRIQHS</sequence>
<evidence type="ECO:0000256" key="4">
    <source>
        <dbReference type="ARBA" id="ARBA00022840"/>
    </source>
</evidence>
<dbReference type="InterPro" id="IPR001611">
    <property type="entry name" value="Leu-rich_rpt"/>
</dbReference>
<dbReference type="Proteomes" id="UP000823561">
    <property type="component" value="Chromosome 6"/>
</dbReference>
<dbReference type="Gene3D" id="3.80.10.10">
    <property type="entry name" value="Ribonuclease Inhibitor"/>
    <property type="match status" value="1"/>
</dbReference>
<gene>
    <name evidence="7" type="ORF">AALO_G00077440</name>
</gene>
<protein>
    <recommendedName>
        <fullName evidence="6">NACHT domain-containing protein</fullName>
    </recommendedName>
</protein>
<comment type="caution">
    <text evidence="7">The sequence shown here is derived from an EMBL/GenBank/DDBJ whole genome shotgun (WGS) entry which is preliminary data.</text>
</comment>
<dbReference type="GO" id="GO:0045944">
    <property type="term" value="P:positive regulation of transcription by RNA polymerase II"/>
    <property type="evidence" value="ECO:0007669"/>
    <property type="project" value="TreeGrafter"/>
</dbReference>
<dbReference type="EMBL" id="JADWDJ010000006">
    <property type="protein sequence ID" value="KAG5279404.1"/>
    <property type="molecule type" value="Genomic_DNA"/>
</dbReference>
<dbReference type="SUPFAM" id="SSF52047">
    <property type="entry name" value="RNI-like"/>
    <property type="match status" value="1"/>
</dbReference>
<dbReference type="PANTHER" id="PTHR47189">
    <property type="entry name" value="MHC CLASS II TRANSACTIVATOR"/>
    <property type="match status" value="1"/>
</dbReference>
<feature type="compositionally biased region" description="Polar residues" evidence="5">
    <location>
        <begin position="292"/>
        <end position="313"/>
    </location>
</feature>
<dbReference type="Gene3D" id="3.40.50.300">
    <property type="entry name" value="P-loop containing nucleotide triphosphate hydrolases"/>
    <property type="match status" value="1"/>
</dbReference>
<evidence type="ECO:0000259" key="6">
    <source>
        <dbReference type="PROSITE" id="PS50837"/>
    </source>
</evidence>
<feature type="domain" description="NACHT" evidence="6">
    <location>
        <begin position="459"/>
        <end position="595"/>
    </location>
</feature>
<dbReference type="InterPro" id="IPR032675">
    <property type="entry name" value="LRR_dom_sf"/>
</dbReference>
<dbReference type="InterPro" id="IPR027417">
    <property type="entry name" value="P-loop_NTPase"/>
</dbReference>
<dbReference type="PANTHER" id="PTHR47189:SF1">
    <property type="entry name" value="MHC CLASS II TRANSACTIVATOR"/>
    <property type="match status" value="1"/>
</dbReference>
<evidence type="ECO:0000313" key="7">
    <source>
        <dbReference type="EMBL" id="KAG5279404.1"/>
    </source>
</evidence>
<feature type="compositionally biased region" description="Polar residues" evidence="5">
    <location>
        <begin position="329"/>
        <end position="352"/>
    </location>
</feature>
<dbReference type="InterPro" id="IPR007111">
    <property type="entry name" value="NACHT_NTPase"/>
</dbReference>
<dbReference type="Pfam" id="PF05729">
    <property type="entry name" value="NACHT"/>
    <property type="match status" value="1"/>
</dbReference>
<dbReference type="GO" id="GO:0045348">
    <property type="term" value="P:positive regulation of MHC class II biosynthetic process"/>
    <property type="evidence" value="ECO:0007669"/>
    <property type="project" value="TreeGrafter"/>
</dbReference>
<dbReference type="PROSITE" id="PS50837">
    <property type="entry name" value="NACHT"/>
    <property type="match status" value="1"/>
</dbReference>
<reference evidence="7" key="1">
    <citation type="submission" date="2020-10" db="EMBL/GenBank/DDBJ databases">
        <title>Chromosome-scale genome assembly of the Allis shad, Alosa alosa.</title>
        <authorList>
            <person name="Margot Z."/>
            <person name="Christophe K."/>
            <person name="Cabau C."/>
            <person name="Louis A."/>
            <person name="Berthelot C."/>
            <person name="Parey E."/>
            <person name="Roest Crollius H."/>
            <person name="Montfort J."/>
            <person name="Robinson-Rechavi M."/>
            <person name="Bucao C."/>
            <person name="Bouchez O."/>
            <person name="Gislard M."/>
            <person name="Lluch J."/>
            <person name="Milhes M."/>
            <person name="Lampietro C."/>
            <person name="Lopez Roques C."/>
            <person name="Donnadieu C."/>
            <person name="Braasch I."/>
            <person name="Desvignes T."/>
            <person name="Postlethwait J."/>
            <person name="Bobe J."/>
            <person name="Guiguen Y."/>
        </authorList>
    </citation>
    <scope>NUCLEOTIDE SEQUENCE</scope>
    <source>
        <strain evidence="7">M-15738</strain>
        <tissue evidence="7">Blood</tissue>
    </source>
</reference>
<feature type="compositionally biased region" description="Basic residues" evidence="5">
    <location>
        <begin position="168"/>
        <end position="177"/>
    </location>
</feature>
<keyword evidence="8" id="KW-1185">Reference proteome</keyword>
<keyword evidence="4" id="KW-0067">ATP-binding</keyword>
<evidence type="ECO:0000313" key="8">
    <source>
        <dbReference type="Proteomes" id="UP000823561"/>
    </source>
</evidence>
<feature type="region of interest" description="Disordered" evidence="5">
    <location>
        <begin position="127"/>
        <end position="191"/>
    </location>
</feature>
<dbReference type="GO" id="GO:0005524">
    <property type="term" value="F:ATP binding"/>
    <property type="evidence" value="ECO:0007669"/>
    <property type="project" value="UniProtKB-KW"/>
</dbReference>
<dbReference type="FunFam" id="3.40.50.300:FF:001028">
    <property type="entry name" value="Class II major histocompatibility complex transactivator"/>
    <property type="match status" value="1"/>
</dbReference>
<keyword evidence="3" id="KW-0547">Nucleotide-binding</keyword>
<dbReference type="PROSITE" id="PS51450">
    <property type="entry name" value="LRR"/>
    <property type="match status" value="1"/>
</dbReference>
<evidence type="ECO:0000256" key="5">
    <source>
        <dbReference type="SAM" id="MobiDB-lite"/>
    </source>
</evidence>
<organism evidence="7 8">
    <name type="scientific">Alosa alosa</name>
    <name type="common">allis shad</name>
    <dbReference type="NCBI Taxonomy" id="278164"/>
    <lineage>
        <taxon>Eukaryota</taxon>
        <taxon>Metazoa</taxon>
        <taxon>Chordata</taxon>
        <taxon>Craniata</taxon>
        <taxon>Vertebrata</taxon>
        <taxon>Euteleostomi</taxon>
        <taxon>Actinopterygii</taxon>
        <taxon>Neopterygii</taxon>
        <taxon>Teleostei</taxon>
        <taxon>Clupei</taxon>
        <taxon>Clupeiformes</taxon>
        <taxon>Clupeoidei</taxon>
        <taxon>Clupeidae</taxon>
        <taxon>Alosa</taxon>
    </lineage>
</organism>
<evidence type="ECO:0000256" key="2">
    <source>
        <dbReference type="ARBA" id="ARBA00022737"/>
    </source>
</evidence>
<accession>A0AAV6GX27</accession>
<dbReference type="SUPFAM" id="SSF52540">
    <property type="entry name" value="P-loop containing nucleoside triphosphate hydrolases"/>
    <property type="match status" value="1"/>
</dbReference>
<dbReference type="GO" id="GO:0045345">
    <property type="term" value="P:positive regulation of MHC class I biosynthetic process"/>
    <property type="evidence" value="ECO:0007669"/>
    <property type="project" value="TreeGrafter"/>
</dbReference>
<keyword evidence="1" id="KW-0433">Leucine-rich repeat</keyword>
<name>A0AAV6GX27_9TELE</name>
<dbReference type="Pfam" id="PF13516">
    <property type="entry name" value="LRR_6"/>
    <property type="match status" value="3"/>
</dbReference>
<dbReference type="SMART" id="SM00368">
    <property type="entry name" value="LRR_RI"/>
    <property type="match status" value="4"/>
</dbReference>
<evidence type="ECO:0000256" key="3">
    <source>
        <dbReference type="ARBA" id="ARBA00022741"/>
    </source>
</evidence>
<feature type="compositionally biased region" description="Polar residues" evidence="5">
    <location>
        <begin position="135"/>
        <end position="144"/>
    </location>
</feature>
<feature type="compositionally biased region" description="Basic residues" evidence="5">
    <location>
        <begin position="146"/>
        <end position="156"/>
    </location>
</feature>
<evidence type="ECO:0000256" key="1">
    <source>
        <dbReference type="ARBA" id="ARBA00022614"/>
    </source>
</evidence>
<dbReference type="AlphaFoldDB" id="A0AAV6GX27"/>